<proteinExistence type="inferred from homology"/>
<feature type="region of interest" description="Disordered" evidence="3">
    <location>
        <begin position="1227"/>
        <end position="1319"/>
    </location>
</feature>
<evidence type="ECO:0000259" key="4">
    <source>
        <dbReference type="Pfam" id="PF03389"/>
    </source>
</evidence>
<feature type="compositionally biased region" description="Basic and acidic residues" evidence="3">
    <location>
        <begin position="1253"/>
        <end position="1264"/>
    </location>
</feature>
<dbReference type="Gene3D" id="2.30.30.940">
    <property type="match status" value="1"/>
</dbReference>
<organism evidence="5 6">
    <name type="scientific">Nitrospirillum amazonense</name>
    <dbReference type="NCBI Taxonomy" id="28077"/>
    <lineage>
        <taxon>Bacteria</taxon>
        <taxon>Pseudomonadati</taxon>
        <taxon>Pseudomonadota</taxon>
        <taxon>Alphaproteobacteria</taxon>
        <taxon>Rhodospirillales</taxon>
        <taxon>Azospirillaceae</taxon>
        <taxon>Nitrospirillum</taxon>
    </lineage>
</organism>
<evidence type="ECO:0000313" key="6">
    <source>
        <dbReference type="Proteomes" id="UP000316545"/>
    </source>
</evidence>
<feature type="compositionally biased region" description="Basic and acidic residues" evidence="3">
    <location>
        <begin position="1148"/>
        <end position="1172"/>
    </location>
</feature>
<dbReference type="SUPFAM" id="SSF52540">
    <property type="entry name" value="P-loop containing nucleoside triphosphate hydrolases"/>
    <property type="match status" value="2"/>
</dbReference>
<feature type="domain" description="MobA/MobL protein" evidence="4">
    <location>
        <begin position="19"/>
        <end position="205"/>
    </location>
</feature>
<dbReference type="Gene3D" id="3.30.930.30">
    <property type="match status" value="1"/>
</dbReference>
<dbReference type="RefSeq" id="WP_145619462.1">
    <property type="nucleotide sequence ID" value="NZ_VITO01000019.1"/>
</dbReference>
<reference evidence="5 6" key="1">
    <citation type="submission" date="2019-06" db="EMBL/GenBank/DDBJ databases">
        <title>Genomic Encyclopedia of Type Strains, Phase IV (KMG-V): Genome sequencing to study the core and pangenomes of soil and plant-associated prokaryotes.</title>
        <authorList>
            <person name="Whitman W."/>
        </authorList>
    </citation>
    <scope>NUCLEOTIDE SEQUENCE [LARGE SCALE GENOMIC DNA]</scope>
    <source>
        <strain evidence="5 6">BR 11865</strain>
    </source>
</reference>
<dbReference type="InterPro" id="IPR005053">
    <property type="entry name" value="MobA_MobL"/>
</dbReference>
<comment type="caution">
    <text evidence="5">The sequence shown here is derived from an EMBL/GenBank/DDBJ whole genome shotgun (WGS) entry which is preliminary data.</text>
</comment>
<evidence type="ECO:0000256" key="3">
    <source>
        <dbReference type="SAM" id="MobiDB-lite"/>
    </source>
</evidence>
<feature type="region of interest" description="Disordered" evidence="3">
    <location>
        <begin position="739"/>
        <end position="777"/>
    </location>
</feature>
<name>A0A560FHQ9_9PROT</name>
<dbReference type="Pfam" id="PF13604">
    <property type="entry name" value="AAA_30"/>
    <property type="match status" value="1"/>
</dbReference>
<dbReference type="Pfam" id="PF03389">
    <property type="entry name" value="MobA_MobL"/>
    <property type="match status" value="1"/>
</dbReference>
<dbReference type="EMBL" id="VITO01000019">
    <property type="protein sequence ID" value="TWB21116.1"/>
    <property type="molecule type" value="Genomic_DNA"/>
</dbReference>
<dbReference type="InterPro" id="IPR027417">
    <property type="entry name" value="P-loop_NTPase"/>
</dbReference>
<feature type="compositionally biased region" description="Basic and acidic residues" evidence="3">
    <location>
        <begin position="739"/>
        <end position="749"/>
    </location>
</feature>
<comment type="similarity">
    <text evidence="1">Belongs to the MobA/MobL family.</text>
</comment>
<protein>
    <submittedName>
        <fullName evidence="5">Ti-type conjugative transfer relaxase TraA</fullName>
    </submittedName>
</protein>
<feature type="compositionally biased region" description="Basic and acidic residues" evidence="3">
    <location>
        <begin position="1286"/>
        <end position="1319"/>
    </location>
</feature>
<dbReference type="Proteomes" id="UP000316545">
    <property type="component" value="Unassembled WGS sequence"/>
</dbReference>
<keyword evidence="6" id="KW-1185">Reference proteome</keyword>
<gene>
    <name evidence="5" type="ORF">FBZ88_11990</name>
</gene>
<feature type="region of interest" description="Disordered" evidence="3">
    <location>
        <begin position="1117"/>
        <end position="1206"/>
    </location>
</feature>
<dbReference type="CDD" id="cd17933">
    <property type="entry name" value="DEXSc_RecD-like"/>
    <property type="match status" value="1"/>
</dbReference>
<accession>A0A560FHQ9</accession>
<evidence type="ECO:0000256" key="2">
    <source>
        <dbReference type="ARBA" id="ARBA00022971"/>
    </source>
</evidence>
<feature type="compositionally biased region" description="Basic and acidic residues" evidence="3">
    <location>
        <begin position="1123"/>
        <end position="1138"/>
    </location>
</feature>
<feature type="compositionally biased region" description="Gly residues" evidence="3">
    <location>
        <begin position="750"/>
        <end position="768"/>
    </location>
</feature>
<feature type="compositionally biased region" description="Basic and acidic residues" evidence="3">
    <location>
        <begin position="1180"/>
        <end position="1203"/>
    </location>
</feature>
<keyword evidence="2" id="KW-0184">Conjugation</keyword>
<sequence length="1319" mass="147614">MAIEFARIRYVKRSDGGNACRSAAYNARADIRCERTGERFFFAHRDPVLHHEVLLPEGADGRFADPPALWNAAQAAERRKDSQEARELLLALPCNPEISPDDWRVMAAEFAREHFVSKGVAVQLDIHSPHDGDRNIHAHLLVTTRRVEGAGLSAAKARDLDPEVRTLKNGRAAVTEAERWGVLWRDYQNSYFERQGLDIRVDEIGIVAQRHEGPVRMRTVPKAADERAAKTRAENEAAARDPAQLLAALTRHRATFTELDIERLIKKHVPDIAERAVIRAAVLAEPDVVPLHSRESGRFVGRYTTAEVRAEEQRVMAAAEAIKQPHREVAVRYRQEVEEARTLDGEQQAAFARATGTDGLVVVEGLAGSGKSHVVNAIREAHERSGWRVVGLAPTNTVADDLRRAGFSHGSTVHLELYYQEIGREDRAPAWDRRTLVMVDEAAMMDTRTYARLMERAAEARAKVILVGDDRQLSSVERGGMFSEIKARHGSAVISKVRRQEQDWQREASEAFSEGRVGEGLRAYAEHGHVHWSGDLDESRDRLLSDWDQDSRERPDGARFVYASTNREVNRLNRAIRDIRLRRGEVEAGVEVETVRGRFEIGVGDRIQFHGNDRRAGIYNSALGTVTDIRGSAFTVETDGGREVRFDSDSFHEFGLGYAGTVYRGQGKTQLQVYALYDNAFAWHARTAYVGLTRHKAEVDLYVSTDLAASEQVLAAQMSRSSDDEASLSYATGAEVIDLDKAREGRGDQGRGGGGQGDGQGDAGGGAPPAGRLPREEADRLRRLDLTEYARAAHGYTVTPDAKDPARYILSRERPESGADRLEARRAGDGRWMWRNPSNARQRGDILDFARREGAADLAAARAAVAAYEERSSEMAKEPENRKQRAEAELLPEIAADDPARAAKLADATDERRRKIVGAEEEDRRDAIVADEEKRLEAVREAQEAEAARIGRMDGEAFEASRTEQARLAGMREERPRHHAAFVAARNAEAETARVAQGEEQPREAVRIQPIIDDRAFPASAQVRYSEALARHYSPRDPYGSLAQASLAEAAAWQRERHELDRAIATEADPAKRDMLALRRDIEHADHMAQAYDRIAGMDRAIGGEAHDRAAIEDAARAQGFRDQAKEARQEWEARGIEEPSLYPALNDEMRTRQDEARALQERQQAAEREPQQPEPEPPGLEREEQPAPRSYEEETQAMRRMDFPGYAEQAHGYAVEWKGDTHDAARLRKGHETLHASQGDDGTWSYRNPQRPNDKGDIVRFEATRSGVTVGDARESLRPALAQEEAERGPLHDAPEVREQQRDGYERDGRKRDDERER</sequence>
<evidence type="ECO:0000313" key="5">
    <source>
        <dbReference type="EMBL" id="TWB21116.1"/>
    </source>
</evidence>
<evidence type="ECO:0000256" key="1">
    <source>
        <dbReference type="ARBA" id="ARBA00010873"/>
    </source>
</evidence>
<dbReference type="Gene3D" id="3.40.50.300">
    <property type="entry name" value="P-loop containing nucleotide triphosphate hydrolases"/>
    <property type="match status" value="2"/>
</dbReference>